<dbReference type="PRINTS" id="PR00259">
    <property type="entry name" value="TMFOUR"/>
</dbReference>
<gene>
    <name evidence="7" type="ORF">X975_08949</name>
</gene>
<feature type="transmembrane region" description="Helical" evidence="6">
    <location>
        <begin position="23"/>
        <end position="46"/>
    </location>
</feature>
<feature type="transmembrane region" description="Helical" evidence="6">
    <location>
        <begin position="239"/>
        <end position="269"/>
    </location>
</feature>
<comment type="subcellular location">
    <subcellularLocation>
        <location evidence="1 6">Membrane</location>
        <topology evidence="1 6">Multi-pass membrane protein</topology>
    </subcellularLocation>
</comment>
<dbReference type="SUPFAM" id="SSF48652">
    <property type="entry name" value="Tetraspanin"/>
    <property type="match status" value="1"/>
</dbReference>
<organism evidence="7 8">
    <name type="scientific">Stegodyphus mimosarum</name>
    <name type="common">African social velvet spider</name>
    <dbReference type="NCBI Taxonomy" id="407821"/>
    <lineage>
        <taxon>Eukaryota</taxon>
        <taxon>Metazoa</taxon>
        <taxon>Ecdysozoa</taxon>
        <taxon>Arthropoda</taxon>
        <taxon>Chelicerata</taxon>
        <taxon>Arachnida</taxon>
        <taxon>Araneae</taxon>
        <taxon>Araneomorphae</taxon>
        <taxon>Entelegynae</taxon>
        <taxon>Eresoidea</taxon>
        <taxon>Eresidae</taxon>
        <taxon>Stegodyphus</taxon>
    </lineage>
</organism>
<feature type="transmembrane region" description="Helical" evidence="6">
    <location>
        <begin position="96"/>
        <end position="118"/>
    </location>
</feature>
<keyword evidence="8" id="KW-1185">Reference proteome</keyword>
<dbReference type="EMBL" id="KK112565">
    <property type="protein sequence ID" value="KFM57999.1"/>
    <property type="molecule type" value="Genomic_DNA"/>
</dbReference>
<dbReference type="STRING" id="407821.A0A087SYR0"/>
<dbReference type="Pfam" id="PF00335">
    <property type="entry name" value="Tetraspanin"/>
    <property type="match status" value="1"/>
</dbReference>
<feature type="transmembrane region" description="Helical" evidence="6">
    <location>
        <begin position="67"/>
        <end position="90"/>
    </location>
</feature>
<evidence type="ECO:0000256" key="6">
    <source>
        <dbReference type="RuleBase" id="RU361218"/>
    </source>
</evidence>
<dbReference type="Proteomes" id="UP000054359">
    <property type="component" value="Unassembled WGS sequence"/>
</dbReference>
<dbReference type="GO" id="GO:0005886">
    <property type="term" value="C:plasma membrane"/>
    <property type="evidence" value="ECO:0007669"/>
    <property type="project" value="TreeGrafter"/>
</dbReference>
<protein>
    <recommendedName>
        <fullName evidence="6">Tetraspanin</fullName>
    </recommendedName>
</protein>
<dbReference type="OMA" id="LNCCGMT"/>
<evidence type="ECO:0000256" key="2">
    <source>
        <dbReference type="ARBA" id="ARBA00006840"/>
    </source>
</evidence>
<dbReference type="PANTHER" id="PTHR19282:SF551">
    <property type="entry name" value="RE08073P-RELATED"/>
    <property type="match status" value="1"/>
</dbReference>
<evidence type="ECO:0000313" key="7">
    <source>
        <dbReference type="EMBL" id="KFM57999.1"/>
    </source>
</evidence>
<dbReference type="InterPro" id="IPR000301">
    <property type="entry name" value="Tetraspanin_animals"/>
</dbReference>
<dbReference type="Gene3D" id="1.10.1450.10">
    <property type="entry name" value="Tetraspanin"/>
    <property type="match status" value="1"/>
</dbReference>
<keyword evidence="3 6" id="KW-0812">Transmembrane</keyword>
<evidence type="ECO:0000256" key="1">
    <source>
        <dbReference type="ARBA" id="ARBA00004141"/>
    </source>
</evidence>
<dbReference type="InterPro" id="IPR008952">
    <property type="entry name" value="Tetraspanin_EC2_sf"/>
</dbReference>
<evidence type="ECO:0000256" key="4">
    <source>
        <dbReference type="ARBA" id="ARBA00022989"/>
    </source>
</evidence>
<dbReference type="InterPro" id="IPR018499">
    <property type="entry name" value="Tetraspanin/Peripherin"/>
</dbReference>
<evidence type="ECO:0000256" key="5">
    <source>
        <dbReference type="ARBA" id="ARBA00023136"/>
    </source>
</evidence>
<evidence type="ECO:0000256" key="3">
    <source>
        <dbReference type="ARBA" id="ARBA00022692"/>
    </source>
</evidence>
<feature type="non-terminal residue" evidence="7">
    <location>
        <position position="272"/>
    </location>
</feature>
<comment type="similarity">
    <text evidence="2 6">Belongs to the tetraspanin (TM4SF) family.</text>
</comment>
<accession>A0A087SYR0</accession>
<evidence type="ECO:0000313" key="8">
    <source>
        <dbReference type="Proteomes" id="UP000054359"/>
    </source>
</evidence>
<reference evidence="7 8" key="1">
    <citation type="submission" date="2013-11" db="EMBL/GenBank/DDBJ databases">
        <title>Genome sequencing of Stegodyphus mimosarum.</title>
        <authorList>
            <person name="Bechsgaard J."/>
        </authorList>
    </citation>
    <scope>NUCLEOTIDE SEQUENCE [LARGE SCALE GENOMIC DNA]</scope>
</reference>
<dbReference type="OrthoDB" id="10016273at2759"/>
<name>A0A087SYR0_STEMI</name>
<keyword evidence="4 6" id="KW-1133">Transmembrane helix</keyword>
<proteinExistence type="inferred from homology"/>
<dbReference type="PIRSF" id="PIRSF002419">
    <property type="entry name" value="Tetraspanin"/>
    <property type="match status" value="1"/>
</dbReference>
<keyword evidence="5 6" id="KW-0472">Membrane</keyword>
<sequence length="272" mass="29529">MGLIKIEYQYLGKFHGLKTDGRLAGVILFIVLETLAGVALLSLSIWMYVDTASYLATDHNDKFFISIYILMAAGSLMTLVGFLGCCGAMQESSCMLGSFSTFVILIFAAEIAGAVYGYSHQDEVKKAITKRVTNMIKNEYSVQDAVTLAVDKMQEKFMCCGASGIGDWSDSSFNKKLRDGSILAAVQNLAFKVPHSCCVSPETTDCDLATSIGSLGTYSTRLHSDGCLKKIEEKVTKHLFTIIVVGISIAIIQIFGFVFSLVLCCAVSGRDY</sequence>
<dbReference type="PANTHER" id="PTHR19282">
    <property type="entry name" value="TETRASPANIN"/>
    <property type="match status" value="1"/>
</dbReference>
<dbReference type="AlphaFoldDB" id="A0A087SYR0"/>